<dbReference type="EMBL" id="JAFBRM010000001">
    <property type="protein sequence ID" value="MBM1712863.1"/>
    <property type="molecule type" value="Genomic_DNA"/>
</dbReference>
<protein>
    <submittedName>
        <fullName evidence="1">Uncharacterized protein</fullName>
    </submittedName>
</protein>
<evidence type="ECO:0000313" key="1">
    <source>
        <dbReference type="EMBL" id="MBM1712863.1"/>
    </source>
</evidence>
<keyword evidence="2" id="KW-1185">Reference proteome</keyword>
<dbReference type="Proteomes" id="UP000732193">
    <property type="component" value="Unassembled WGS sequence"/>
</dbReference>
<organism evidence="1 2">
    <name type="scientific">Sulfitobacter geojensis</name>
    <dbReference type="NCBI Taxonomy" id="1342299"/>
    <lineage>
        <taxon>Bacteria</taxon>
        <taxon>Pseudomonadati</taxon>
        <taxon>Pseudomonadota</taxon>
        <taxon>Alphaproteobacteria</taxon>
        <taxon>Rhodobacterales</taxon>
        <taxon>Roseobacteraceae</taxon>
        <taxon>Sulfitobacter</taxon>
    </lineage>
</organism>
<proteinExistence type="predicted"/>
<dbReference type="RefSeq" id="WP_025044510.1">
    <property type="nucleotide sequence ID" value="NZ_CANKZB010000001.1"/>
</dbReference>
<dbReference type="AlphaFoldDB" id="A0AAE2VWI3"/>
<reference evidence="1 2" key="1">
    <citation type="submission" date="2021-01" db="EMBL/GenBank/DDBJ databases">
        <title>Diatom-associated Roseobacters Show Island Model of Population Structure.</title>
        <authorList>
            <person name="Qu L."/>
            <person name="Feng X."/>
            <person name="Chen Y."/>
            <person name="Li L."/>
            <person name="Wang X."/>
            <person name="Hu Z."/>
            <person name="Wang H."/>
            <person name="Luo H."/>
        </authorList>
    </citation>
    <scope>NUCLEOTIDE SEQUENCE [LARGE SCALE GENOMIC DNA]</scope>
    <source>
        <strain evidence="1 2">TR60-84</strain>
    </source>
</reference>
<name>A0AAE2VWI3_9RHOB</name>
<accession>A0AAE2VWI3</accession>
<sequence>MWVWMLVLVLLGVGITGLVQYRAQRSTYRPLAGRQPPRRVRDVPLGMEATDLDAVSRTNRRNESLERGQTNWLSAKGVFGRADADVPPLADDETYAARYHDAFHTSQSNTTKSKD</sequence>
<dbReference type="GeneID" id="93912569"/>
<evidence type="ECO:0000313" key="2">
    <source>
        <dbReference type="Proteomes" id="UP000732193"/>
    </source>
</evidence>
<comment type="caution">
    <text evidence="1">The sequence shown here is derived from an EMBL/GenBank/DDBJ whole genome shotgun (WGS) entry which is preliminary data.</text>
</comment>
<gene>
    <name evidence="1" type="ORF">JQV55_04755</name>
</gene>